<proteinExistence type="predicted"/>
<evidence type="ECO:0008006" key="3">
    <source>
        <dbReference type="Google" id="ProtNLM"/>
    </source>
</evidence>
<name>A0A0P6Z3N4_9CHLR</name>
<dbReference type="Proteomes" id="UP000050277">
    <property type="component" value="Unassembled WGS sequence"/>
</dbReference>
<comment type="caution">
    <text evidence="1">The sequence shown here is derived from an EMBL/GenBank/DDBJ whole genome shotgun (WGS) entry which is preliminary data.</text>
</comment>
<keyword evidence="2" id="KW-1185">Reference proteome</keyword>
<evidence type="ECO:0000313" key="1">
    <source>
        <dbReference type="EMBL" id="KPL91861.1"/>
    </source>
</evidence>
<dbReference type="EMBL" id="LGKP01000003">
    <property type="protein sequence ID" value="KPL91861.1"/>
    <property type="molecule type" value="Genomic_DNA"/>
</dbReference>
<gene>
    <name evidence="1" type="ORF">SE18_00420</name>
</gene>
<organism evidence="1 2">
    <name type="scientific">Herpetosiphon geysericola</name>
    <dbReference type="NCBI Taxonomy" id="70996"/>
    <lineage>
        <taxon>Bacteria</taxon>
        <taxon>Bacillati</taxon>
        <taxon>Chloroflexota</taxon>
        <taxon>Chloroflexia</taxon>
        <taxon>Herpetosiphonales</taxon>
        <taxon>Herpetosiphonaceae</taxon>
        <taxon>Herpetosiphon</taxon>
    </lineage>
</organism>
<sequence length="403" mass="44075">MGIIPSGYTNAGKRLWLYVGGSGPDTVFSIHQHAGWGRAPFKLKKPNLRFAYGPIKTKAGLGFLPGGGSTAVPAGPNFLHWNVEGGMGQINKPLWQSFKSAITNDHQLLTRSVNPKPNIFGSIAGGKFIRGASRGLFVVGAAFDVYNIATADDKVRETTKVAGGWVGGAAGAKGGAAVGATIGGVIGGIGGYFLGMKEVEQCMISSNSQTPTWLVYRETNQNLAMLTLTTSRIYPDGQIIAFDADPDHILDSSHDQEYQLLNEVLSNWLAAYQVMSYALSHAKTHLLTLFKPEYRFCCQQSRSTLITVFEERGLRNTNGTEPDFIFLGGEPHVHQESTLQAWVQMFNRHASIELKNPAISQILKQLDGLIMTISTEVHFYFRRTQHNFQQHSTSVEQVAVMVQ</sequence>
<dbReference type="PATRIC" id="fig|70996.4.peg.1352"/>
<dbReference type="AlphaFoldDB" id="A0A0P6Z3N4"/>
<reference evidence="1 2" key="1">
    <citation type="submission" date="2015-07" db="EMBL/GenBank/DDBJ databases">
        <title>Whole genome sequence of Herpetosiphon geysericola DSM 7119.</title>
        <authorList>
            <person name="Hemp J."/>
            <person name="Ward L.M."/>
            <person name="Pace L.A."/>
            <person name="Fischer W.W."/>
        </authorList>
    </citation>
    <scope>NUCLEOTIDE SEQUENCE [LARGE SCALE GENOMIC DNA]</scope>
    <source>
        <strain evidence="1 2">DSM 7119</strain>
    </source>
</reference>
<evidence type="ECO:0000313" key="2">
    <source>
        <dbReference type="Proteomes" id="UP000050277"/>
    </source>
</evidence>
<protein>
    <recommendedName>
        <fullName evidence="3">Glycine zipper domain-containing protein</fullName>
    </recommendedName>
</protein>
<accession>A0A0P6Z3N4</accession>